<evidence type="ECO:0000256" key="2">
    <source>
        <dbReference type="ARBA" id="ARBA00022723"/>
    </source>
</evidence>
<dbReference type="Pfam" id="PF04770">
    <property type="entry name" value="ZF-HD_dimer"/>
    <property type="match status" value="1"/>
</dbReference>
<dbReference type="STRING" id="35608.A0A2U1N951"/>
<dbReference type="AlphaFoldDB" id="A0A2U1N951"/>
<sequence>MELRENNLPQSNQVSSSLYTYAPINSPNIIPDQPHLHQRNQYHSLQQEPISIPIPDSDPAEPLASQTPVQRTPLDNVAVAPVVVRYKECQKNHAASMGSHVLDGCGEFMPNGEEGTPESLKCAACECHRSFHRREAEGESQSSTWVHTTHYPQPPRAATVQPPLQQHHHHHRYNQTPPMMMAFGGTSSSEEHEHQPSRKRFRTKFTEQQKERMHEFAERIGWKIQKQDDQAIMQFCNEVGLKRKVFKVWMHNCKQASKKKQHE</sequence>
<evidence type="ECO:0000256" key="8">
    <source>
        <dbReference type="ARBA" id="ARBA00023163"/>
    </source>
</evidence>
<dbReference type="EMBL" id="PKPP01003313">
    <property type="protein sequence ID" value="PWA70038.1"/>
    <property type="molecule type" value="Genomic_DNA"/>
</dbReference>
<keyword evidence="7 12" id="KW-0371">Homeobox</keyword>
<evidence type="ECO:0000313" key="13">
    <source>
        <dbReference type="Proteomes" id="UP000245207"/>
    </source>
</evidence>
<dbReference type="GO" id="GO:0008270">
    <property type="term" value="F:zinc ion binding"/>
    <property type="evidence" value="ECO:0007669"/>
    <property type="project" value="UniProtKB-KW"/>
</dbReference>
<accession>A0A2U1N951</accession>
<keyword evidence="6 12" id="KW-0238">DNA-binding</keyword>
<evidence type="ECO:0000259" key="11">
    <source>
        <dbReference type="PROSITE" id="PS51523"/>
    </source>
</evidence>
<dbReference type="OrthoDB" id="1910053at2759"/>
<dbReference type="PANTHER" id="PTHR31948">
    <property type="entry name" value="ZINC-FINGER HOMEODOMAIN PROTEIN 2"/>
    <property type="match status" value="1"/>
</dbReference>
<keyword evidence="4" id="KW-0862">Zinc</keyword>
<evidence type="ECO:0000256" key="9">
    <source>
        <dbReference type="ARBA" id="ARBA00023242"/>
    </source>
</evidence>
<feature type="region of interest" description="Disordered" evidence="10">
    <location>
        <begin position="50"/>
        <end position="69"/>
    </location>
</feature>
<dbReference type="Proteomes" id="UP000245207">
    <property type="component" value="Unassembled WGS sequence"/>
</dbReference>
<evidence type="ECO:0000256" key="10">
    <source>
        <dbReference type="SAM" id="MobiDB-lite"/>
    </source>
</evidence>
<keyword evidence="2" id="KW-0479">Metal-binding</keyword>
<dbReference type="PROSITE" id="PS51523">
    <property type="entry name" value="ZF_HD_DIMER"/>
    <property type="match status" value="1"/>
</dbReference>
<keyword evidence="9" id="KW-0539">Nucleus</keyword>
<reference evidence="12 13" key="1">
    <citation type="journal article" date="2018" name="Mol. Plant">
        <title>The genome of Artemisia annua provides insight into the evolution of Asteraceae family and artemisinin biosynthesis.</title>
        <authorList>
            <person name="Shen Q."/>
            <person name="Zhang L."/>
            <person name="Liao Z."/>
            <person name="Wang S."/>
            <person name="Yan T."/>
            <person name="Shi P."/>
            <person name="Liu M."/>
            <person name="Fu X."/>
            <person name="Pan Q."/>
            <person name="Wang Y."/>
            <person name="Lv Z."/>
            <person name="Lu X."/>
            <person name="Zhang F."/>
            <person name="Jiang W."/>
            <person name="Ma Y."/>
            <person name="Chen M."/>
            <person name="Hao X."/>
            <person name="Li L."/>
            <person name="Tang Y."/>
            <person name="Lv G."/>
            <person name="Zhou Y."/>
            <person name="Sun X."/>
            <person name="Brodelius P.E."/>
            <person name="Rose J.K.C."/>
            <person name="Tang K."/>
        </authorList>
    </citation>
    <scope>NUCLEOTIDE SEQUENCE [LARGE SCALE GENOMIC DNA]</scope>
    <source>
        <strain evidence="13">cv. Huhao1</strain>
        <tissue evidence="12">Leaf</tissue>
    </source>
</reference>
<keyword evidence="5" id="KW-0805">Transcription regulation</keyword>
<proteinExistence type="predicted"/>
<name>A0A2U1N951_ARTAN</name>
<dbReference type="Gene3D" id="1.10.10.60">
    <property type="entry name" value="Homeodomain-like"/>
    <property type="match status" value="1"/>
</dbReference>
<evidence type="ECO:0000256" key="4">
    <source>
        <dbReference type="ARBA" id="ARBA00022833"/>
    </source>
</evidence>
<evidence type="ECO:0000256" key="7">
    <source>
        <dbReference type="ARBA" id="ARBA00023155"/>
    </source>
</evidence>
<dbReference type="InterPro" id="IPR006455">
    <property type="entry name" value="Homeodomain_ZF_HD"/>
</dbReference>
<protein>
    <submittedName>
        <fullName evidence="12">Homeodomain-containing protein</fullName>
    </submittedName>
</protein>
<dbReference type="PANTHER" id="PTHR31948:SF119">
    <property type="entry name" value="ZINC-FINGER HOMEODOMAIN PROTEIN 6-LIKE"/>
    <property type="match status" value="1"/>
</dbReference>
<evidence type="ECO:0000256" key="3">
    <source>
        <dbReference type="ARBA" id="ARBA00022771"/>
    </source>
</evidence>
<evidence type="ECO:0000256" key="1">
    <source>
        <dbReference type="ARBA" id="ARBA00004123"/>
    </source>
</evidence>
<evidence type="ECO:0000256" key="6">
    <source>
        <dbReference type="ARBA" id="ARBA00023125"/>
    </source>
</evidence>
<dbReference type="NCBIfam" id="TIGR01565">
    <property type="entry name" value="homeo_ZF_HD"/>
    <property type="match status" value="1"/>
</dbReference>
<keyword evidence="13" id="KW-1185">Reference proteome</keyword>
<evidence type="ECO:0000313" key="12">
    <source>
        <dbReference type="EMBL" id="PWA70038.1"/>
    </source>
</evidence>
<dbReference type="SUPFAM" id="SSF46689">
    <property type="entry name" value="Homeodomain-like"/>
    <property type="match status" value="1"/>
</dbReference>
<keyword evidence="3" id="KW-0863">Zinc-finger</keyword>
<dbReference type="NCBIfam" id="TIGR01566">
    <property type="entry name" value="ZF_HD_prot_N"/>
    <property type="match status" value="1"/>
</dbReference>
<dbReference type="InterPro" id="IPR006456">
    <property type="entry name" value="ZF_HD_homeobox_Cys/His_dimer"/>
</dbReference>
<keyword evidence="8" id="KW-0804">Transcription</keyword>
<evidence type="ECO:0000256" key="5">
    <source>
        <dbReference type="ARBA" id="ARBA00023015"/>
    </source>
</evidence>
<dbReference type="InterPro" id="IPR009057">
    <property type="entry name" value="Homeodomain-like_sf"/>
</dbReference>
<dbReference type="FunFam" id="1.10.10.60:FF:000257">
    <property type="entry name" value="Zinc-finger homeodomain protein 2"/>
    <property type="match status" value="1"/>
</dbReference>
<organism evidence="12 13">
    <name type="scientific">Artemisia annua</name>
    <name type="common">Sweet wormwood</name>
    <dbReference type="NCBI Taxonomy" id="35608"/>
    <lineage>
        <taxon>Eukaryota</taxon>
        <taxon>Viridiplantae</taxon>
        <taxon>Streptophyta</taxon>
        <taxon>Embryophyta</taxon>
        <taxon>Tracheophyta</taxon>
        <taxon>Spermatophyta</taxon>
        <taxon>Magnoliopsida</taxon>
        <taxon>eudicotyledons</taxon>
        <taxon>Gunneridae</taxon>
        <taxon>Pentapetalae</taxon>
        <taxon>asterids</taxon>
        <taxon>campanulids</taxon>
        <taxon>Asterales</taxon>
        <taxon>Asteraceae</taxon>
        <taxon>Asteroideae</taxon>
        <taxon>Anthemideae</taxon>
        <taxon>Artemisiinae</taxon>
        <taxon>Artemisia</taxon>
    </lineage>
</organism>
<dbReference type="GO" id="GO:0005634">
    <property type="term" value="C:nucleus"/>
    <property type="evidence" value="ECO:0007669"/>
    <property type="project" value="UniProtKB-SubCell"/>
</dbReference>
<comment type="caution">
    <text evidence="12">The sequence shown here is derived from an EMBL/GenBank/DDBJ whole genome shotgun (WGS) entry which is preliminary data.</text>
</comment>
<dbReference type="GO" id="GO:0003700">
    <property type="term" value="F:DNA-binding transcription factor activity"/>
    <property type="evidence" value="ECO:0007669"/>
    <property type="project" value="TreeGrafter"/>
</dbReference>
<dbReference type="GO" id="GO:0050793">
    <property type="term" value="P:regulation of developmental process"/>
    <property type="evidence" value="ECO:0007669"/>
    <property type="project" value="TreeGrafter"/>
</dbReference>
<dbReference type="GO" id="GO:0000976">
    <property type="term" value="F:transcription cis-regulatory region binding"/>
    <property type="evidence" value="ECO:0007669"/>
    <property type="project" value="TreeGrafter"/>
</dbReference>
<gene>
    <name evidence="12" type="ORF">CTI12_AA292280</name>
</gene>
<comment type="subcellular location">
    <subcellularLocation>
        <location evidence="1">Nucleus</location>
    </subcellularLocation>
</comment>
<feature type="domain" description="ZF-HD dimerization-type" evidence="11">
    <location>
        <begin position="86"/>
        <end position="135"/>
    </location>
</feature>